<proteinExistence type="predicted"/>
<evidence type="ECO:0000256" key="2">
    <source>
        <dbReference type="SAM" id="Phobius"/>
    </source>
</evidence>
<evidence type="ECO:0000313" key="3">
    <source>
        <dbReference type="EMBL" id="MER7375437.1"/>
    </source>
</evidence>
<organism evidence="3 4">
    <name type="scientific">Streptomyces lanatus</name>
    <dbReference type="NCBI Taxonomy" id="66900"/>
    <lineage>
        <taxon>Bacteria</taxon>
        <taxon>Bacillati</taxon>
        <taxon>Actinomycetota</taxon>
        <taxon>Actinomycetes</taxon>
        <taxon>Kitasatosporales</taxon>
        <taxon>Streptomycetaceae</taxon>
        <taxon>Streptomyces</taxon>
    </lineage>
</organism>
<feature type="region of interest" description="Disordered" evidence="1">
    <location>
        <begin position="300"/>
        <end position="387"/>
    </location>
</feature>
<sequence>MNDFESRGPVQQVVYRWDGNHGRQGTGMNAVAHSCDAERAEEIGRELGPLLWVSGAAAARPSVVRTLSRDGDVLLVQRWPTVDRGGRPSTVSHVLVGNRATLKVRQCLGLADGGWRRQEKAEQASGRLPEFDGAFLDELAYDRLPGMLDRLPQVEHALILATAELLRDPTQRVSLLLEDEAPRDWPDRDAVPVVYLGLFLLFGDWLGQEWTFATCDTLDTHPLRLMAVPRWEPDTGGSGPLARVMGRRQARPRFEHRAAAQLVKHLLAHRKARPGVPQLTEALPGGATLDWEHRRALLQQTLGTDRTPPAGTRLPDAGIGPMDAGVTAGRDAEPEPEPARTAVTSEPYPAAHTDPYPERHGSPPPPPRPLFAPPQQQPTPALHQHLRGHRRGDVMGQSVLLAELRRQPDELLLRELRSGELPAEALELLLDELGSAHRVQVRSPEVRHELCAEVLRNDLYFTPHGPGVDGRSGADRASRAARLFTWAVAPLARDERHQLQLQELLYRMSRDPHPTTGNWLRQSIIEPPNGQVPDLPPVVWSRLLANALVGNGKPTQPQTTQPTPHSTPATPQVLPRPHTSPAPMTSPPPRSFAARLTGRHGAAGCLLAGGLGFCVVVMGIVIVWFVS</sequence>
<dbReference type="EMBL" id="JBEPFB010000010">
    <property type="protein sequence ID" value="MER7375437.1"/>
    <property type="molecule type" value="Genomic_DNA"/>
</dbReference>
<comment type="caution">
    <text evidence="3">The sequence shown here is derived from an EMBL/GenBank/DDBJ whole genome shotgun (WGS) entry which is preliminary data.</text>
</comment>
<dbReference type="Proteomes" id="UP001486207">
    <property type="component" value="Unassembled WGS sequence"/>
</dbReference>
<reference evidence="3 4" key="1">
    <citation type="submission" date="2024-06" db="EMBL/GenBank/DDBJ databases">
        <title>The Natural Products Discovery Center: Release of the First 8490 Sequenced Strains for Exploring Actinobacteria Biosynthetic Diversity.</title>
        <authorList>
            <person name="Kalkreuter E."/>
            <person name="Kautsar S.A."/>
            <person name="Yang D."/>
            <person name="Bader C.D."/>
            <person name="Teijaro C.N."/>
            <person name="Fluegel L."/>
            <person name="Davis C.M."/>
            <person name="Simpson J.R."/>
            <person name="Lauterbach L."/>
            <person name="Steele A.D."/>
            <person name="Gui C."/>
            <person name="Meng S."/>
            <person name="Li G."/>
            <person name="Viehrig K."/>
            <person name="Ye F."/>
            <person name="Su P."/>
            <person name="Kiefer A.F."/>
            <person name="Nichols A."/>
            <person name="Cepeda A.J."/>
            <person name="Yan W."/>
            <person name="Fan B."/>
            <person name="Jiang Y."/>
            <person name="Adhikari A."/>
            <person name="Zheng C.-J."/>
            <person name="Schuster L."/>
            <person name="Cowan T.M."/>
            <person name="Smanski M.J."/>
            <person name="Chevrette M.G."/>
            <person name="De Carvalho L.P.S."/>
            <person name="Shen B."/>
        </authorList>
    </citation>
    <scope>NUCLEOTIDE SEQUENCE [LARGE SCALE GENOMIC DNA]</scope>
    <source>
        <strain evidence="3 4">NPDC000155</strain>
    </source>
</reference>
<feature type="transmembrane region" description="Helical" evidence="2">
    <location>
        <begin position="606"/>
        <end position="626"/>
    </location>
</feature>
<evidence type="ECO:0000313" key="4">
    <source>
        <dbReference type="Proteomes" id="UP001486207"/>
    </source>
</evidence>
<accession>A0ABV1XV19</accession>
<dbReference type="RefSeq" id="WP_190072453.1">
    <property type="nucleotide sequence ID" value="NZ_BNBM01000010.1"/>
</dbReference>
<keyword evidence="2" id="KW-0812">Transmembrane</keyword>
<gene>
    <name evidence="3" type="ORF">ABT384_22650</name>
</gene>
<evidence type="ECO:0000256" key="1">
    <source>
        <dbReference type="SAM" id="MobiDB-lite"/>
    </source>
</evidence>
<feature type="compositionally biased region" description="Pro residues" evidence="1">
    <location>
        <begin position="362"/>
        <end position="377"/>
    </location>
</feature>
<name>A0ABV1XV19_9ACTN</name>
<keyword evidence="2" id="KW-1133">Transmembrane helix</keyword>
<keyword evidence="4" id="KW-1185">Reference proteome</keyword>
<keyword evidence="2" id="KW-0472">Membrane</keyword>
<feature type="region of interest" description="Disordered" evidence="1">
    <location>
        <begin position="550"/>
        <end position="592"/>
    </location>
</feature>
<feature type="compositionally biased region" description="Pro residues" evidence="1">
    <location>
        <begin position="578"/>
        <end position="590"/>
    </location>
</feature>
<protein>
    <submittedName>
        <fullName evidence="3">Uncharacterized protein</fullName>
    </submittedName>
</protein>
<feature type="compositionally biased region" description="Low complexity" evidence="1">
    <location>
        <begin position="554"/>
        <end position="572"/>
    </location>
</feature>